<keyword evidence="2" id="KW-0813">Transport</keyword>
<feature type="transmembrane region" description="Helical" evidence="7">
    <location>
        <begin position="399"/>
        <end position="421"/>
    </location>
</feature>
<dbReference type="EMBL" id="CP146016">
    <property type="protein sequence ID" value="WWQ60980.1"/>
    <property type="molecule type" value="Genomic_DNA"/>
</dbReference>
<dbReference type="RefSeq" id="WP_338602596.1">
    <property type="nucleotide sequence ID" value="NZ_CP146016.1"/>
</dbReference>
<evidence type="ECO:0000256" key="6">
    <source>
        <dbReference type="ARBA" id="ARBA00023136"/>
    </source>
</evidence>
<name>A0AAX4L1G9_9CREN</name>
<keyword evidence="5 7" id="KW-1133">Transmembrane helix</keyword>
<dbReference type="GeneID" id="89335610"/>
<evidence type="ECO:0000256" key="2">
    <source>
        <dbReference type="ARBA" id="ARBA00022448"/>
    </source>
</evidence>
<organism evidence="9 10">
    <name type="scientific">Sulfolobus tengchongensis</name>
    <dbReference type="NCBI Taxonomy" id="207809"/>
    <lineage>
        <taxon>Archaea</taxon>
        <taxon>Thermoproteota</taxon>
        <taxon>Thermoprotei</taxon>
        <taxon>Sulfolobales</taxon>
        <taxon>Sulfolobaceae</taxon>
        <taxon>Sulfolobus</taxon>
    </lineage>
</organism>
<evidence type="ECO:0000313" key="9">
    <source>
        <dbReference type="EMBL" id="WWQ60980.1"/>
    </source>
</evidence>
<evidence type="ECO:0000256" key="5">
    <source>
        <dbReference type="ARBA" id="ARBA00022989"/>
    </source>
</evidence>
<dbReference type="Proteomes" id="UP001432202">
    <property type="component" value="Chromosome"/>
</dbReference>
<reference evidence="9 10" key="1">
    <citation type="submission" date="2024-02" db="EMBL/GenBank/DDBJ databases">
        <title>STSV induces naive adaptation in Sulfolobus.</title>
        <authorList>
            <person name="Xiang X."/>
            <person name="Song M."/>
        </authorList>
    </citation>
    <scope>NUCLEOTIDE SEQUENCE [LARGE SCALE GENOMIC DNA]</scope>
    <source>
        <strain evidence="9 10">RT2</strain>
    </source>
</reference>
<dbReference type="PANTHER" id="PTHR43045">
    <property type="entry name" value="SHIKIMATE TRANSPORTER"/>
    <property type="match status" value="1"/>
</dbReference>
<feature type="transmembrane region" description="Helical" evidence="7">
    <location>
        <begin position="180"/>
        <end position="201"/>
    </location>
</feature>
<dbReference type="InterPro" id="IPR036259">
    <property type="entry name" value="MFS_trans_sf"/>
</dbReference>
<keyword evidence="6 7" id="KW-0472">Membrane</keyword>
<feature type="transmembrane region" description="Helical" evidence="7">
    <location>
        <begin position="104"/>
        <end position="124"/>
    </location>
</feature>
<feature type="transmembrane region" description="Helical" evidence="7">
    <location>
        <begin position="20"/>
        <end position="38"/>
    </location>
</feature>
<proteinExistence type="predicted"/>
<dbReference type="PROSITE" id="PS00217">
    <property type="entry name" value="SUGAR_TRANSPORT_2"/>
    <property type="match status" value="1"/>
</dbReference>
<dbReference type="InterPro" id="IPR011701">
    <property type="entry name" value="MFS"/>
</dbReference>
<comment type="subcellular location">
    <subcellularLocation>
        <location evidence="1">Cell membrane</location>
        <topology evidence="1">Multi-pass membrane protein</topology>
    </subcellularLocation>
</comment>
<feature type="transmembrane region" description="Helical" evidence="7">
    <location>
        <begin position="230"/>
        <end position="251"/>
    </location>
</feature>
<accession>A0AAX4L1G9</accession>
<feature type="transmembrane region" description="Helical" evidence="7">
    <location>
        <begin position="338"/>
        <end position="361"/>
    </location>
</feature>
<feature type="transmembrane region" description="Helical" evidence="7">
    <location>
        <begin position="44"/>
        <end position="68"/>
    </location>
</feature>
<dbReference type="SUPFAM" id="SSF103473">
    <property type="entry name" value="MFS general substrate transporter"/>
    <property type="match status" value="1"/>
</dbReference>
<dbReference type="GO" id="GO:0005886">
    <property type="term" value="C:plasma membrane"/>
    <property type="evidence" value="ECO:0007669"/>
    <property type="project" value="UniProtKB-SubCell"/>
</dbReference>
<keyword evidence="4 7" id="KW-0812">Transmembrane</keyword>
<feature type="transmembrane region" description="Helical" evidence="7">
    <location>
        <begin position="308"/>
        <end position="326"/>
    </location>
</feature>
<evidence type="ECO:0000256" key="4">
    <source>
        <dbReference type="ARBA" id="ARBA00022692"/>
    </source>
</evidence>
<dbReference type="AlphaFoldDB" id="A0AAX4L1G9"/>
<gene>
    <name evidence="9" type="ORF">V6M85_02540</name>
</gene>
<evidence type="ECO:0000313" key="10">
    <source>
        <dbReference type="Proteomes" id="UP001432202"/>
    </source>
</evidence>
<keyword evidence="3" id="KW-1003">Cell membrane</keyword>
<dbReference type="InterPro" id="IPR020846">
    <property type="entry name" value="MFS_dom"/>
</dbReference>
<protein>
    <submittedName>
        <fullName evidence="9">MFS transporter</fullName>
    </submittedName>
</protein>
<keyword evidence="10" id="KW-1185">Reference proteome</keyword>
<evidence type="ECO:0000256" key="1">
    <source>
        <dbReference type="ARBA" id="ARBA00004651"/>
    </source>
</evidence>
<dbReference type="Gene3D" id="1.20.1250.20">
    <property type="entry name" value="MFS general substrate transporter like domains"/>
    <property type="match status" value="1"/>
</dbReference>
<feature type="transmembrane region" description="Helical" evidence="7">
    <location>
        <begin position="80"/>
        <end position="98"/>
    </location>
</feature>
<dbReference type="GO" id="GO:0022857">
    <property type="term" value="F:transmembrane transporter activity"/>
    <property type="evidence" value="ECO:0007669"/>
    <property type="project" value="InterPro"/>
</dbReference>
<dbReference type="PROSITE" id="PS50850">
    <property type="entry name" value="MFS"/>
    <property type="match status" value="1"/>
</dbReference>
<feature type="domain" description="Major facilitator superfamily (MFS) profile" evidence="8">
    <location>
        <begin position="8"/>
        <end position="425"/>
    </location>
</feature>
<feature type="transmembrane region" description="Helical" evidence="7">
    <location>
        <begin position="373"/>
        <end position="393"/>
    </location>
</feature>
<sequence length="437" mass="47499">MVSSKNQAIIAASFGMALEWYDFFTYSYVATIVASLFFPSSNPIASLLAYYITFFIGFLGRPLGGIVFGYIGDKLGRKTSLVFTVLLTGLSVFFIGLLPTYYQIGLLAPLLLTILRFLVGVALGGEWGGAFSLTSEYINPNRRGLYSGVLQATVSIASLLVTGLILLITALIGAKGFDSIGWRIVFMTGLAIALVGLVIRLRIEDSPVFKKLQYEGKISRNPLSEALRNYWKPLLAGLIITGIINGAWYYTNFAFSISYATTIAKKFGYPYVTLQAVDFAVFIASAIGIFASIAFGYLSDLIGRKKQIIINSIVAIVLAFPYYYLLLQGNALAVTGSVIIGAILIYYLAGAITPAFLVELFPPKVRYTGISMAYQIGVGFIGGLTPFVLTDLIYATHNIFSPVFFTVITGMIVLAISLTAVKETKGNIYEGEEILKQ</sequence>
<evidence type="ECO:0000259" key="8">
    <source>
        <dbReference type="PROSITE" id="PS50850"/>
    </source>
</evidence>
<dbReference type="InterPro" id="IPR005829">
    <property type="entry name" value="Sugar_transporter_CS"/>
</dbReference>
<evidence type="ECO:0000256" key="3">
    <source>
        <dbReference type="ARBA" id="ARBA00022475"/>
    </source>
</evidence>
<feature type="transmembrane region" description="Helical" evidence="7">
    <location>
        <begin position="271"/>
        <end position="296"/>
    </location>
</feature>
<dbReference type="PANTHER" id="PTHR43045:SF1">
    <property type="entry name" value="SHIKIMATE TRANSPORTER"/>
    <property type="match status" value="1"/>
</dbReference>
<dbReference type="Pfam" id="PF07690">
    <property type="entry name" value="MFS_1"/>
    <property type="match status" value="1"/>
</dbReference>
<evidence type="ECO:0000256" key="7">
    <source>
        <dbReference type="SAM" id="Phobius"/>
    </source>
</evidence>
<feature type="transmembrane region" description="Helical" evidence="7">
    <location>
        <begin position="145"/>
        <end position="174"/>
    </location>
</feature>